<keyword evidence="4" id="KW-1185">Reference proteome</keyword>
<feature type="compositionally biased region" description="Pro residues" evidence="1">
    <location>
        <begin position="25"/>
        <end position="35"/>
    </location>
</feature>
<protein>
    <submittedName>
        <fullName evidence="3">Uncharacterized protein</fullName>
    </submittedName>
</protein>
<dbReference type="AlphaFoldDB" id="A0A9P5C582"/>
<keyword evidence="2" id="KW-0812">Transmembrane</keyword>
<evidence type="ECO:0000313" key="3">
    <source>
        <dbReference type="EMBL" id="KAF3047715.1"/>
    </source>
</evidence>
<keyword evidence="2" id="KW-1133">Transmembrane helix</keyword>
<feature type="compositionally biased region" description="Polar residues" evidence="1">
    <location>
        <begin position="1"/>
        <end position="11"/>
    </location>
</feature>
<evidence type="ECO:0000313" key="4">
    <source>
        <dbReference type="Proteomes" id="UP000758155"/>
    </source>
</evidence>
<comment type="caution">
    <text evidence="3">The sequence shown here is derived from an EMBL/GenBank/DDBJ whole genome shotgun (WGS) entry which is preliminary data.</text>
</comment>
<evidence type="ECO:0000256" key="2">
    <source>
        <dbReference type="SAM" id="Phobius"/>
    </source>
</evidence>
<feature type="region of interest" description="Disordered" evidence="1">
    <location>
        <begin position="1"/>
        <end position="78"/>
    </location>
</feature>
<evidence type="ECO:0000256" key="1">
    <source>
        <dbReference type="SAM" id="MobiDB-lite"/>
    </source>
</evidence>
<sequence length="117" mass="13013">MDQDASATQGHHSPHQGHCHDPICTEPPPIEPPPSYEHAIHSSTSPLLVGPPPDYGAFRAYVDPEESSEASTEGDDTKQYLPERIGQFFTIMILIGIFYLFWSIIFQPDTDDLPGYT</sequence>
<reference evidence="3" key="1">
    <citation type="submission" date="2019-04" db="EMBL/GenBank/DDBJ databases">
        <title>Sequencing of skin fungus with MAO and IRED activity.</title>
        <authorList>
            <person name="Marsaioli A.J."/>
            <person name="Bonatto J.M.C."/>
            <person name="Reis Junior O."/>
        </authorList>
    </citation>
    <scope>NUCLEOTIDE SEQUENCE</scope>
    <source>
        <strain evidence="3">28M1</strain>
    </source>
</reference>
<feature type="compositionally biased region" description="Acidic residues" evidence="1">
    <location>
        <begin position="63"/>
        <end position="74"/>
    </location>
</feature>
<dbReference type="Proteomes" id="UP000758155">
    <property type="component" value="Unassembled WGS sequence"/>
</dbReference>
<dbReference type="EMBL" id="SWKV01000002">
    <property type="protein sequence ID" value="KAF3047715.1"/>
    <property type="molecule type" value="Genomic_DNA"/>
</dbReference>
<keyword evidence="2" id="KW-0472">Membrane</keyword>
<accession>A0A9P5C582</accession>
<organism evidence="3 4">
    <name type="scientific">Didymella heteroderae</name>
    <dbReference type="NCBI Taxonomy" id="1769908"/>
    <lineage>
        <taxon>Eukaryota</taxon>
        <taxon>Fungi</taxon>
        <taxon>Dikarya</taxon>
        <taxon>Ascomycota</taxon>
        <taxon>Pezizomycotina</taxon>
        <taxon>Dothideomycetes</taxon>
        <taxon>Pleosporomycetidae</taxon>
        <taxon>Pleosporales</taxon>
        <taxon>Pleosporineae</taxon>
        <taxon>Didymellaceae</taxon>
        <taxon>Didymella</taxon>
    </lineage>
</organism>
<name>A0A9P5C582_9PLEO</name>
<proteinExistence type="predicted"/>
<dbReference type="OrthoDB" id="3792384at2759"/>
<feature type="transmembrane region" description="Helical" evidence="2">
    <location>
        <begin position="88"/>
        <end position="106"/>
    </location>
</feature>
<gene>
    <name evidence="3" type="ORF">E8E12_011494</name>
</gene>